<accession>A0A1H0Z5C3</accession>
<dbReference type="Proteomes" id="UP000199301">
    <property type="component" value="Unassembled WGS sequence"/>
</dbReference>
<evidence type="ECO:0000256" key="1">
    <source>
        <dbReference type="SAM" id="MobiDB-lite"/>
    </source>
</evidence>
<name>A0A1H0Z5C3_9ACTN</name>
<reference evidence="4" key="1">
    <citation type="submission" date="2016-10" db="EMBL/GenBank/DDBJ databases">
        <authorList>
            <person name="Varghese N."/>
            <person name="Submissions S."/>
        </authorList>
    </citation>
    <scope>NUCLEOTIDE SEQUENCE [LARGE SCALE GENOMIC DNA]</scope>
    <source>
        <strain evidence="4">DSM 45459</strain>
    </source>
</reference>
<feature type="signal peptide" evidence="2">
    <location>
        <begin position="1"/>
        <end position="42"/>
    </location>
</feature>
<dbReference type="AlphaFoldDB" id="A0A1H0Z5C3"/>
<gene>
    <name evidence="3" type="ORF">SAMN04489718_0851</name>
</gene>
<feature type="compositionally biased region" description="Polar residues" evidence="1">
    <location>
        <begin position="96"/>
        <end position="112"/>
    </location>
</feature>
<keyword evidence="2" id="KW-0732">Signal</keyword>
<organism evidence="3 4">
    <name type="scientific">Actinopolyspora saharensis</name>
    <dbReference type="NCBI Taxonomy" id="995062"/>
    <lineage>
        <taxon>Bacteria</taxon>
        <taxon>Bacillati</taxon>
        <taxon>Actinomycetota</taxon>
        <taxon>Actinomycetes</taxon>
        <taxon>Actinopolysporales</taxon>
        <taxon>Actinopolysporaceae</taxon>
        <taxon>Actinopolyspora</taxon>
    </lineage>
</organism>
<feature type="chain" id="PRO_5011673312" description="Secreted protein" evidence="2">
    <location>
        <begin position="43"/>
        <end position="240"/>
    </location>
</feature>
<feature type="compositionally biased region" description="Basic and acidic residues" evidence="1">
    <location>
        <begin position="113"/>
        <end position="122"/>
    </location>
</feature>
<evidence type="ECO:0000313" key="3">
    <source>
        <dbReference type="EMBL" id="SDQ22574.1"/>
    </source>
</evidence>
<dbReference type="EMBL" id="FNKO01000001">
    <property type="protein sequence ID" value="SDQ22574.1"/>
    <property type="molecule type" value="Genomic_DNA"/>
</dbReference>
<evidence type="ECO:0000256" key="2">
    <source>
        <dbReference type="SAM" id="SignalP"/>
    </source>
</evidence>
<evidence type="ECO:0008006" key="5">
    <source>
        <dbReference type="Google" id="ProtNLM"/>
    </source>
</evidence>
<proteinExistence type="predicted"/>
<dbReference type="RefSeq" id="WP_207630380.1">
    <property type="nucleotide sequence ID" value="NZ_FNKO01000001.1"/>
</dbReference>
<evidence type="ECO:0000313" key="4">
    <source>
        <dbReference type="Proteomes" id="UP000199301"/>
    </source>
</evidence>
<feature type="region of interest" description="Disordered" evidence="1">
    <location>
        <begin position="47"/>
        <end position="124"/>
    </location>
</feature>
<keyword evidence="4" id="KW-1185">Reference proteome</keyword>
<protein>
    <recommendedName>
        <fullName evidence="5">Secreted protein</fullName>
    </recommendedName>
</protein>
<sequence length="240" mass="25578">MHQKQRMLLERTIGASSARRRWSTALVSAVALVSVFTPPAMAAAPSATEEASGMAPAPVSDAATGSSDEPGPVPPKILGLEPGQSPDPDAVPDIAPSSTLTSGMLNSWQEAETPTRAERDGAKVPGCAPYTGADYPHRSSTGVAVSAHGWWKKGTCSNGTATVKACLYEYYTDDTWRRKACNTDGNLKPGGGSARRVPVRKNCPSTAMTTWRVHVDVDVNWEIDDGGIRYMTRNVACRKF</sequence>